<dbReference type="Gramene" id="CDY15682">
    <property type="protein sequence ID" value="CDY15682"/>
    <property type="gene ID" value="GSBRNA2T00089898001"/>
</dbReference>
<dbReference type="PaxDb" id="3708-A0A078FS57"/>
<name>A0A078FS57_BRANA</name>
<reference evidence="4 5" key="1">
    <citation type="journal article" date="2014" name="Science">
        <title>Plant genetics. Early allopolyploid evolution in the post-Neolithic Brassica napus oilseed genome.</title>
        <authorList>
            <person name="Chalhoub B."/>
            <person name="Denoeud F."/>
            <person name="Liu S."/>
            <person name="Parkin I.A."/>
            <person name="Tang H."/>
            <person name="Wang X."/>
            <person name="Chiquet J."/>
            <person name="Belcram H."/>
            <person name="Tong C."/>
            <person name="Samans B."/>
            <person name="Correa M."/>
            <person name="Da Silva C."/>
            <person name="Just J."/>
            <person name="Falentin C."/>
            <person name="Koh C.S."/>
            <person name="Le Clainche I."/>
            <person name="Bernard M."/>
            <person name="Bento P."/>
            <person name="Noel B."/>
            <person name="Labadie K."/>
            <person name="Alberti A."/>
            <person name="Charles M."/>
            <person name="Arnaud D."/>
            <person name="Guo H."/>
            <person name="Daviaud C."/>
            <person name="Alamery S."/>
            <person name="Jabbari K."/>
            <person name="Zhao M."/>
            <person name="Edger P.P."/>
            <person name="Chelaifa H."/>
            <person name="Tack D."/>
            <person name="Lassalle G."/>
            <person name="Mestiri I."/>
            <person name="Schnel N."/>
            <person name="Le Paslier M.C."/>
            <person name="Fan G."/>
            <person name="Renault V."/>
            <person name="Bayer P.E."/>
            <person name="Golicz A.A."/>
            <person name="Manoli S."/>
            <person name="Lee T.H."/>
            <person name="Thi V.H."/>
            <person name="Chalabi S."/>
            <person name="Hu Q."/>
            <person name="Fan C."/>
            <person name="Tollenaere R."/>
            <person name="Lu Y."/>
            <person name="Battail C."/>
            <person name="Shen J."/>
            <person name="Sidebottom C.H."/>
            <person name="Wang X."/>
            <person name="Canaguier A."/>
            <person name="Chauveau A."/>
            <person name="Berard A."/>
            <person name="Deniot G."/>
            <person name="Guan M."/>
            <person name="Liu Z."/>
            <person name="Sun F."/>
            <person name="Lim Y.P."/>
            <person name="Lyons E."/>
            <person name="Town C.D."/>
            <person name="Bancroft I."/>
            <person name="Wang X."/>
            <person name="Meng J."/>
            <person name="Ma J."/>
            <person name="Pires J.C."/>
            <person name="King G.J."/>
            <person name="Brunel D."/>
            <person name="Delourme R."/>
            <person name="Renard M."/>
            <person name="Aury J.M."/>
            <person name="Adams K.L."/>
            <person name="Batley J."/>
            <person name="Snowdon R.J."/>
            <person name="Tost J."/>
            <person name="Edwards D."/>
            <person name="Zhou Y."/>
            <person name="Hua W."/>
            <person name="Sharpe A.G."/>
            <person name="Paterson A.H."/>
            <person name="Guan C."/>
            <person name="Wincker P."/>
        </authorList>
    </citation>
    <scope>NUCLEOTIDE SEQUENCE [LARGE SCALE GENOMIC DNA]</scope>
    <source>
        <strain evidence="5">cv. Darmor-bzh</strain>
    </source>
</reference>
<keyword evidence="5" id="KW-1185">Reference proteome</keyword>
<dbReference type="STRING" id="3708.A0A078FS57"/>
<feature type="compositionally biased region" description="Basic residues" evidence="2">
    <location>
        <begin position="44"/>
        <end position="62"/>
    </location>
</feature>
<dbReference type="PANTHER" id="PTHR33470">
    <property type="entry name" value="OS01G0164075 PROTEIN"/>
    <property type="match status" value="1"/>
</dbReference>
<feature type="compositionally biased region" description="Pro residues" evidence="2">
    <location>
        <begin position="63"/>
        <end position="85"/>
    </location>
</feature>
<organism evidence="4 5">
    <name type="scientific">Brassica napus</name>
    <name type="common">Rape</name>
    <dbReference type="NCBI Taxonomy" id="3708"/>
    <lineage>
        <taxon>Eukaryota</taxon>
        <taxon>Viridiplantae</taxon>
        <taxon>Streptophyta</taxon>
        <taxon>Embryophyta</taxon>
        <taxon>Tracheophyta</taxon>
        <taxon>Spermatophyta</taxon>
        <taxon>Magnoliopsida</taxon>
        <taxon>eudicotyledons</taxon>
        <taxon>Gunneridae</taxon>
        <taxon>Pentapetalae</taxon>
        <taxon>rosids</taxon>
        <taxon>malvids</taxon>
        <taxon>Brassicales</taxon>
        <taxon>Brassicaceae</taxon>
        <taxon>Brassiceae</taxon>
        <taxon>Brassica</taxon>
    </lineage>
</organism>
<evidence type="ECO:0000313" key="4">
    <source>
        <dbReference type="EMBL" id="CDY15682.1"/>
    </source>
</evidence>
<feature type="chain" id="PRO_5001735095" evidence="3">
    <location>
        <begin position="25"/>
        <end position="301"/>
    </location>
</feature>
<evidence type="ECO:0000313" key="5">
    <source>
        <dbReference type="Proteomes" id="UP000028999"/>
    </source>
</evidence>
<feature type="compositionally biased region" description="Pro residues" evidence="2">
    <location>
        <begin position="92"/>
        <end position="157"/>
    </location>
</feature>
<protein>
    <submittedName>
        <fullName evidence="4">BnaA07g08530D protein</fullName>
    </submittedName>
</protein>
<evidence type="ECO:0000256" key="2">
    <source>
        <dbReference type="SAM" id="MobiDB-lite"/>
    </source>
</evidence>
<dbReference type="EMBL" id="LK032056">
    <property type="protein sequence ID" value="CDY15682.1"/>
    <property type="molecule type" value="Genomic_DNA"/>
</dbReference>
<dbReference type="Proteomes" id="UP000028999">
    <property type="component" value="Unassembled WGS sequence"/>
</dbReference>
<feature type="signal peptide" evidence="3">
    <location>
        <begin position="1"/>
        <end position="24"/>
    </location>
</feature>
<gene>
    <name evidence="4" type="primary">BnaA07g08530D</name>
    <name evidence="4" type="ORF">GSBRNA2T00089898001</name>
</gene>
<evidence type="ECO:0000256" key="3">
    <source>
        <dbReference type="SAM" id="SignalP"/>
    </source>
</evidence>
<accession>A0A078FS57</accession>
<dbReference type="AlphaFoldDB" id="A0A078FS57"/>
<dbReference type="Pfam" id="PF01190">
    <property type="entry name" value="Pollen_Ole_e_1"/>
    <property type="match status" value="1"/>
</dbReference>
<sequence length="301" mass="32202">MGFLGKSVLVSLIALWCFTSSAFTEEVNHVTQTPSSAPAPAPYHHGHHHPHPPHPHHPHPHPPAKAPVKPPVSPPAKPPVKPPVYPSAKAPVKPPTKPPVKPPVSPPAKPPVKPPVYPPTKAPPPVKPPVYPPTKAPTKPPTKPPVKPPVSPPAKPPVKPPVYPPKFNRSLVAVQGTVFCKSCKYASYDSLTGAKPVEGAKVRLVCKSKKNIVAETETDKNGYFLLLAPKTVTNFGFRGCRAYLVKSKDYKCNKVSKLFGGDVGAVLKPVKTRGKSSVVINKLTYGVFNVGPFAFDPVCPK</sequence>
<feature type="region of interest" description="Disordered" evidence="2">
    <location>
        <begin position="29"/>
        <end position="157"/>
    </location>
</feature>
<evidence type="ECO:0000256" key="1">
    <source>
        <dbReference type="ARBA" id="ARBA00022729"/>
    </source>
</evidence>
<dbReference type="PANTHER" id="PTHR33470:SF21">
    <property type="entry name" value="NON-CLASSICAL ARABINOGALACTAN PROTEIN 31"/>
    <property type="match status" value="1"/>
</dbReference>
<proteinExistence type="predicted"/>
<dbReference type="PRINTS" id="PR01217">
    <property type="entry name" value="PRICHEXTENSN"/>
</dbReference>
<dbReference type="OMA" id="FIFEAST"/>
<keyword evidence="1 3" id="KW-0732">Signal</keyword>
<dbReference type="GO" id="GO:0071944">
    <property type="term" value="C:cell periphery"/>
    <property type="evidence" value="ECO:0000318"/>
    <property type="project" value="GO_Central"/>
</dbReference>